<comment type="caution">
    <text evidence="2">The sequence shown here is derived from an EMBL/GenBank/DDBJ whole genome shotgun (WGS) entry which is preliminary data.</text>
</comment>
<accession>A0ABW1PPI1</accession>
<proteinExistence type="predicted"/>
<keyword evidence="1" id="KW-0732">Signal</keyword>
<protein>
    <recommendedName>
        <fullName evidence="4">Outer membrane protein beta-barrel domain-containing protein</fullName>
    </recommendedName>
</protein>
<evidence type="ECO:0000256" key="1">
    <source>
        <dbReference type="SAM" id="SignalP"/>
    </source>
</evidence>
<sequence length="175" mass="18810">MKKLILSVSAVFAFGFANAQDKTDNGGQTAKGKWLIEANTGFGAAHSADTAFGLSSVDGETAWSIGAEGGYFIMDDLAIKAGLGYNDMGDDMTAFSYKVGAKYYILSQIPVQVDYSGASYKDADENPSYLGIQGGYAIFLGPNVSIEPGLRFNKSLNDDFYEDVFQVRIGFALHF</sequence>
<gene>
    <name evidence="2" type="ORF">ACFPVY_08835</name>
</gene>
<feature type="signal peptide" evidence="1">
    <location>
        <begin position="1"/>
        <end position="19"/>
    </location>
</feature>
<evidence type="ECO:0000313" key="3">
    <source>
        <dbReference type="Proteomes" id="UP001596287"/>
    </source>
</evidence>
<evidence type="ECO:0000313" key="2">
    <source>
        <dbReference type="EMBL" id="MFC6096752.1"/>
    </source>
</evidence>
<organism evidence="2 3">
    <name type="scientific">Flavobacterium qiangtangense</name>
    <dbReference type="NCBI Taxonomy" id="1442595"/>
    <lineage>
        <taxon>Bacteria</taxon>
        <taxon>Pseudomonadati</taxon>
        <taxon>Bacteroidota</taxon>
        <taxon>Flavobacteriia</taxon>
        <taxon>Flavobacteriales</taxon>
        <taxon>Flavobacteriaceae</taxon>
        <taxon>Flavobacterium</taxon>
    </lineage>
</organism>
<feature type="chain" id="PRO_5047343499" description="Outer membrane protein beta-barrel domain-containing protein" evidence="1">
    <location>
        <begin position="20"/>
        <end position="175"/>
    </location>
</feature>
<dbReference type="Proteomes" id="UP001596287">
    <property type="component" value="Unassembled WGS sequence"/>
</dbReference>
<keyword evidence="3" id="KW-1185">Reference proteome</keyword>
<evidence type="ECO:0008006" key="4">
    <source>
        <dbReference type="Google" id="ProtNLM"/>
    </source>
</evidence>
<dbReference type="SUPFAM" id="SSF56925">
    <property type="entry name" value="OMPA-like"/>
    <property type="match status" value="1"/>
</dbReference>
<reference evidence="3" key="1">
    <citation type="journal article" date="2019" name="Int. J. Syst. Evol. Microbiol.">
        <title>The Global Catalogue of Microorganisms (GCM) 10K type strain sequencing project: providing services to taxonomists for standard genome sequencing and annotation.</title>
        <authorList>
            <consortium name="The Broad Institute Genomics Platform"/>
            <consortium name="The Broad Institute Genome Sequencing Center for Infectious Disease"/>
            <person name="Wu L."/>
            <person name="Ma J."/>
        </authorList>
    </citation>
    <scope>NUCLEOTIDE SEQUENCE [LARGE SCALE GENOMIC DNA]</scope>
    <source>
        <strain evidence="3">CCUG 49679</strain>
    </source>
</reference>
<dbReference type="EMBL" id="JBHSQB010000007">
    <property type="protein sequence ID" value="MFC6096752.1"/>
    <property type="molecule type" value="Genomic_DNA"/>
</dbReference>
<dbReference type="InterPro" id="IPR011250">
    <property type="entry name" value="OMP/PagP_B-barrel"/>
</dbReference>
<dbReference type="RefSeq" id="WP_379791619.1">
    <property type="nucleotide sequence ID" value="NZ_JBHSQB010000007.1"/>
</dbReference>
<name>A0ABW1PPI1_9FLAO</name>